<dbReference type="Proteomes" id="UP000466864">
    <property type="component" value="Unassembled WGS sequence"/>
</dbReference>
<keyword evidence="2" id="KW-1185">Reference proteome</keyword>
<sequence>MDDYVVLCGANAYTQKFYFNPAFDVLPQRVKDELKVACVLFTSEVGGILTVEYDNEGNLRLRTEADEVDGTYDDINAKLKIKEMQEKNRELFESLELFYRVFNGIDPESKK</sequence>
<name>A0A7X2P8A7_9FIRM</name>
<accession>A0A7X2P8A7</accession>
<dbReference type="InterPro" id="IPR046143">
    <property type="entry name" value="DUF6145"/>
</dbReference>
<protein>
    <submittedName>
        <fullName evidence="1">Uncharacterized protein</fullName>
    </submittedName>
</protein>
<evidence type="ECO:0000313" key="1">
    <source>
        <dbReference type="EMBL" id="MST82094.1"/>
    </source>
</evidence>
<dbReference type="Pfam" id="PF19642">
    <property type="entry name" value="DUF6145"/>
    <property type="match status" value="1"/>
</dbReference>
<comment type="caution">
    <text evidence="1">The sequence shown here is derived from an EMBL/GenBank/DDBJ whole genome shotgun (WGS) entry which is preliminary data.</text>
</comment>
<proteinExistence type="predicted"/>
<evidence type="ECO:0000313" key="2">
    <source>
        <dbReference type="Proteomes" id="UP000466864"/>
    </source>
</evidence>
<reference evidence="1 2" key="1">
    <citation type="submission" date="2019-08" db="EMBL/GenBank/DDBJ databases">
        <title>In-depth cultivation of the pig gut microbiome towards novel bacterial diversity and tailored functional studies.</title>
        <authorList>
            <person name="Wylensek D."/>
            <person name="Hitch T.C.A."/>
            <person name="Clavel T."/>
        </authorList>
    </citation>
    <scope>NUCLEOTIDE SEQUENCE [LARGE SCALE GENOMIC DNA]</scope>
    <source>
        <strain evidence="1 2">Oil+RF-744-WCA-WT-13</strain>
    </source>
</reference>
<organism evidence="1 2">
    <name type="scientific">Bilifractor porci</name>
    <dbReference type="NCBI Taxonomy" id="2606636"/>
    <lineage>
        <taxon>Bacteria</taxon>
        <taxon>Bacillati</taxon>
        <taxon>Bacillota</taxon>
        <taxon>Clostridia</taxon>
        <taxon>Lachnospirales</taxon>
        <taxon>Lachnospiraceae</taxon>
        <taxon>Bilifractor</taxon>
    </lineage>
</organism>
<gene>
    <name evidence="1" type="ORF">FYJ60_07180</name>
</gene>
<dbReference type="EMBL" id="VUMV01000004">
    <property type="protein sequence ID" value="MST82094.1"/>
    <property type="molecule type" value="Genomic_DNA"/>
</dbReference>
<dbReference type="RefSeq" id="WP_154457999.1">
    <property type="nucleotide sequence ID" value="NZ_VUMV01000004.1"/>
</dbReference>
<dbReference type="AlphaFoldDB" id="A0A7X2P8A7"/>